<dbReference type="Pfam" id="PF12937">
    <property type="entry name" value="F-box-like"/>
    <property type="match status" value="1"/>
</dbReference>
<accession>A0A9P8D2N7</accession>
<dbReference type="Gene3D" id="3.80.10.10">
    <property type="entry name" value="Ribonuclease Inhibitor"/>
    <property type="match status" value="1"/>
</dbReference>
<evidence type="ECO:0000259" key="2">
    <source>
        <dbReference type="Pfam" id="PF12937"/>
    </source>
</evidence>
<feature type="region of interest" description="Disordered" evidence="1">
    <location>
        <begin position="331"/>
        <end position="373"/>
    </location>
</feature>
<evidence type="ECO:0000256" key="1">
    <source>
        <dbReference type="SAM" id="MobiDB-lite"/>
    </source>
</evidence>
<dbReference type="AlphaFoldDB" id="A0A9P8D2N7"/>
<dbReference type="PANTHER" id="PTHR38926">
    <property type="entry name" value="F-BOX DOMAIN CONTAINING PROTEIN, EXPRESSED"/>
    <property type="match status" value="1"/>
</dbReference>
<reference evidence="3" key="1">
    <citation type="submission" date="2021-07" db="EMBL/GenBank/DDBJ databases">
        <title>Draft genome of Mortierella alpina, strain LL118, isolated from an aspen leaf litter sample.</title>
        <authorList>
            <person name="Yang S."/>
            <person name="Vinatzer B.A."/>
        </authorList>
    </citation>
    <scope>NUCLEOTIDE SEQUENCE</scope>
    <source>
        <strain evidence="3">LL118</strain>
    </source>
</reference>
<dbReference type="SUPFAM" id="SSF52047">
    <property type="entry name" value="RNI-like"/>
    <property type="match status" value="1"/>
</dbReference>
<feature type="region of interest" description="Disordered" evidence="1">
    <location>
        <begin position="249"/>
        <end position="292"/>
    </location>
</feature>
<feature type="compositionally biased region" description="Low complexity" evidence="1">
    <location>
        <begin position="25"/>
        <end position="45"/>
    </location>
</feature>
<sequence>MPTLKWKRSNCQLFSSARDRDKEANSGSSPATASSPPSISYQTSSAEHAPVPVHMQHHMGLPTVLALPEILLAISTFLNRSTVARCSTVCKEWRNIFQPLLFRVIEAADFDRPEFVRAFQDHTRFATSIEWIQESAVTTPAPKKQAWYRILRRKAPTKPATENRKPFEQLENSLLAGDTPALETLSVRIQNQDPNLILRLPASTVANLQISTRGYPARKRKVYMEDILLAYPNLINLTLEGLFTLTSHLSEETNPPGNRASSAPSSPPSSSAGSSAATPPVTPPVNTAAPAEPAEAGAAAGVLAATTTLAGLTISAPFSVVMSSGQSLAMSGPTGSSILPTPPSSAPAATANQSSSSSASADTRVLHESKGKSVARRSSIETLNLRLVDISQDGLIAISSMMPRLRSLLIEEFLVPDMMIKIYRWTWSKQFIHSLRESFPQLRSLRLAIPFDTIKEDTIVEILKAFPLLTTVGFRNSNFGRLAMETLQEHCKLVECLDVSFGNANREFKGALLRFLQTWSRLRELEADGQVFHLDKPMDANVPMIPWACTKLEKLVCGFQGSESMIFQHLSQFPMLSSLTISYPALNISPTESTLAWMVKATRMEYFWFSQYRHLPLDKSTVHWILTHWPNLKTLHVAGGMIEQKEIVKQWCRDAQRLSLVVEYDRI</sequence>
<dbReference type="InterPro" id="IPR032675">
    <property type="entry name" value="LRR_dom_sf"/>
</dbReference>
<dbReference type="SUPFAM" id="SSF81383">
    <property type="entry name" value="F-box domain"/>
    <property type="match status" value="1"/>
</dbReference>
<feature type="compositionally biased region" description="Low complexity" evidence="1">
    <location>
        <begin position="346"/>
        <end position="361"/>
    </location>
</feature>
<dbReference type="Gene3D" id="1.20.1280.50">
    <property type="match status" value="1"/>
</dbReference>
<protein>
    <recommendedName>
        <fullName evidence="2">F-box domain-containing protein</fullName>
    </recommendedName>
</protein>
<feature type="compositionally biased region" description="Low complexity" evidence="1">
    <location>
        <begin position="260"/>
        <end position="292"/>
    </location>
</feature>
<proteinExistence type="predicted"/>
<dbReference type="Proteomes" id="UP000717515">
    <property type="component" value="Unassembled WGS sequence"/>
</dbReference>
<evidence type="ECO:0000313" key="3">
    <source>
        <dbReference type="EMBL" id="KAG9327370.1"/>
    </source>
</evidence>
<dbReference type="InterPro" id="IPR001810">
    <property type="entry name" value="F-box_dom"/>
</dbReference>
<dbReference type="InterPro" id="IPR036047">
    <property type="entry name" value="F-box-like_dom_sf"/>
</dbReference>
<feature type="region of interest" description="Disordered" evidence="1">
    <location>
        <begin position="17"/>
        <end position="47"/>
    </location>
</feature>
<feature type="domain" description="F-box" evidence="2">
    <location>
        <begin position="68"/>
        <end position="103"/>
    </location>
</feature>
<gene>
    <name evidence="3" type="ORF">KVV02_005946</name>
</gene>
<dbReference type="PANTHER" id="PTHR38926:SF72">
    <property type="entry name" value="IM:7136021-RELATED"/>
    <property type="match status" value="1"/>
</dbReference>
<comment type="caution">
    <text evidence="3">The sequence shown here is derived from an EMBL/GenBank/DDBJ whole genome shotgun (WGS) entry which is preliminary data.</text>
</comment>
<evidence type="ECO:0000313" key="4">
    <source>
        <dbReference type="Proteomes" id="UP000717515"/>
    </source>
</evidence>
<dbReference type="EMBL" id="JAIFTL010000005">
    <property type="protein sequence ID" value="KAG9327370.1"/>
    <property type="molecule type" value="Genomic_DNA"/>
</dbReference>
<organism evidence="3 4">
    <name type="scientific">Mortierella alpina</name>
    <name type="common">Oleaginous fungus</name>
    <name type="synonym">Mortierella renispora</name>
    <dbReference type="NCBI Taxonomy" id="64518"/>
    <lineage>
        <taxon>Eukaryota</taxon>
        <taxon>Fungi</taxon>
        <taxon>Fungi incertae sedis</taxon>
        <taxon>Mucoromycota</taxon>
        <taxon>Mortierellomycotina</taxon>
        <taxon>Mortierellomycetes</taxon>
        <taxon>Mortierellales</taxon>
        <taxon>Mortierellaceae</taxon>
        <taxon>Mortierella</taxon>
    </lineage>
</organism>
<name>A0A9P8D2N7_MORAP</name>